<dbReference type="InterPro" id="IPR036770">
    <property type="entry name" value="Ankyrin_rpt-contain_sf"/>
</dbReference>
<dbReference type="InterPro" id="IPR052050">
    <property type="entry name" value="SecEffector_AnkRepeat"/>
</dbReference>
<proteinExistence type="predicted"/>
<dbReference type="Gene3D" id="1.25.40.20">
    <property type="entry name" value="Ankyrin repeat-containing domain"/>
    <property type="match status" value="2"/>
</dbReference>
<reference evidence="1 2" key="1">
    <citation type="journal article" date="2014" name="Genome Biol. Evol.">
        <title>The secreted proteins of Achlya hypogyna and Thraustotheca clavata identify the ancestral oomycete secretome and reveal gene acquisitions by horizontal gene transfer.</title>
        <authorList>
            <person name="Misner I."/>
            <person name="Blouin N."/>
            <person name="Leonard G."/>
            <person name="Richards T.A."/>
            <person name="Lane C.E."/>
        </authorList>
    </citation>
    <scope>NUCLEOTIDE SEQUENCE [LARGE SCALE GENOMIC DNA]</scope>
    <source>
        <strain evidence="1 2">ATCC 34112</strain>
    </source>
</reference>
<dbReference type="OrthoDB" id="10057496at2759"/>
<accession>A0A1W0AC75</accession>
<protein>
    <submittedName>
        <fullName evidence="1">Uncharacterized protein</fullName>
    </submittedName>
</protein>
<sequence>MKPWVSQHGTSHVKTFIEFYPPLTLCFAAYGFATGNREIIDIVGEDCYEDLNDTIIDIVVHFNHWDLLLQVALPSSCIPQFIKLACKHQKIDVLRTLYHRYGNDLTDSFHYYFGTLETIQFFQFETTVARPDETILRAPACTSLEIVQYLVDNNFTNLTIHQSVENEAFDVIVYLNEHDVVDSWDQSVELAAINGHSQIVQYLLAHRTEGFDDSCLVKVIKRGHLKCLQLLIEYRKHKQTQWQPPVECIVAAVQNDNDEIRVYLHNLVIWPAIYMNTVAQEGNLELLKTLHDMKYFSCTKGAMDKAAAKGYLDIVQFLYENRSEGCTECAIDSAAGNGHLDVVQFLLEHKLAKPSMYAMTWAAVGGHLYVVKYLHEVQNAPYCSDIGDRAAKVVI</sequence>
<dbReference type="STRING" id="74557.A0A1W0AC75"/>
<evidence type="ECO:0000313" key="1">
    <source>
        <dbReference type="EMBL" id="OQS07896.1"/>
    </source>
</evidence>
<dbReference type="InterPro" id="IPR002110">
    <property type="entry name" value="Ankyrin_rpt"/>
</dbReference>
<name>A0A1W0AC75_9STRA</name>
<organism evidence="1 2">
    <name type="scientific">Thraustotheca clavata</name>
    <dbReference type="NCBI Taxonomy" id="74557"/>
    <lineage>
        <taxon>Eukaryota</taxon>
        <taxon>Sar</taxon>
        <taxon>Stramenopiles</taxon>
        <taxon>Oomycota</taxon>
        <taxon>Saprolegniomycetes</taxon>
        <taxon>Saprolegniales</taxon>
        <taxon>Achlyaceae</taxon>
        <taxon>Thraustotheca</taxon>
    </lineage>
</organism>
<dbReference type="SUPFAM" id="SSF48403">
    <property type="entry name" value="Ankyrin repeat"/>
    <property type="match status" value="1"/>
</dbReference>
<evidence type="ECO:0000313" key="2">
    <source>
        <dbReference type="Proteomes" id="UP000243217"/>
    </source>
</evidence>
<dbReference type="Proteomes" id="UP000243217">
    <property type="component" value="Unassembled WGS sequence"/>
</dbReference>
<comment type="caution">
    <text evidence="1">The sequence shown here is derived from an EMBL/GenBank/DDBJ whole genome shotgun (WGS) entry which is preliminary data.</text>
</comment>
<keyword evidence="2" id="KW-1185">Reference proteome</keyword>
<gene>
    <name evidence="1" type="ORF">THRCLA_00117</name>
</gene>
<dbReference type="Pfam" id="PF12796">
    <property type="entry name" value="Ank_2"/>
    <property type="match status" value="1"/>
</dbReference>
<dbReference type="PANTHER" id="PTHR46586">
    <property type="entry name" value="ANKYRIN REPEAT-CONTAINING PROTEIN"/>
    <property type="match status" value="1"/>
</dbReference>
<dbReference type="PANTHER" id="PTHR46586:SF3">
    <property type="entry name" value="ANKYRIN REPEAT-CONTAINING PROTEIN"/>
    <property type="match status" value="1"/>
</dbReference>
<dbReference type="AlphaFoldDB" id="A0A1W0AC75"/>
<dbReference type="EMBL" id="JNBS01000042">
    <property type="protein sequence ID" value="OQS07896.1"/>
    <property type="molecule type" value="Genomic_DNA"/>
</dbReference>